<sequence length="45" mass="5672">FFILKKGIKRRKLVINYKNLNEIIKKNYYFLLFITKLRNLFYKTN</sequence>
<dbReference type="KEGG" id="clup:CLUP02_04532"/>
<evidence type="ECO:0000313" key="2">
    <source>
        <dbReference type="Proteomes" id="UP000830671"/>
    </source>
</evidence>
<accession>A0A9Q8SKZ1</accession>
<dbReference type="GeneID" id="73338553"/>
<feature type="non-terminal residue" evidence="1">
    <location>
        <position position="1"/>
    </location>
</feature>
<gene>
    <name evidence="1" type="ORF">CLUP02_04532</name>
</gene>
<evidence type="ECO:0000313" key="1">
    <source>
        <dbReference type="EMBL" id="UQC79053.1"/>
    </source>
</evidence>
<proteinExistence type="predicted"/>
<dbReference type="EMBL" id="CP019474">
    <property type="protein sequence ID" value="UQC79053.1"/>
    <property type="molecule type" value="Genomic_DNA"/>
</dbReference>
<reference evidence="1" key="1">
    <citation type="journal article" date="2021" name="Mol. Plant Microbe Interact.">
        <title>Complete Genome Sequence of the Plant-Pathogenic Fungus Colletotrichum lupini.</title>
        <authorList>
            <person name="Baroncelli R."/>
            <person name="Pensec F."/>
            <person name="Da Lio D."/>
            <person name="Boufleur T."/>
            <person name="Vicente I."/>
            <person name="Sarrocco S."/>
            <person name="Picot A."/>
            <person name="Baraldi E."/>
            <person name="Sukno S."/>
            <person name="Thon M."/>
            <person name="Le Floch G."/>
        </authorList>
    </citation>
    <scope>NUCLEOTIDE SEQUENCE</scope>
    <source>
        <strain evidence="1">IMI 504893</strain>
    </source>
</reference>
<dbReference type="Proteomes" id="UP000830671">
    <property type="component" value="Chromosome 2"/>
</dbReference>
<dbReference type="RefSeq" id="XP_049140686.1">
    <property type="nucleotide sequence ID" value="XM_049283543.1"/>
</dbReference>
<name>A0A9Q8SKZ1_9PEZI</name>
<organism evidence="1 2">
    <name type="scientific">Colletotrichum lupini</name>
    <dbReference type="NCBI Taxonomy" id="145971"/>
    <lineage>
        <taxon>Eukaryota</taxon>
        <taxon>Fungi</taxon>
        <taxon>Dikarya</taxon>
        <taxon>Ascomycota</taxon>
        <taxon>Pezizomycotina</taxon>
        <taxon>Sordariomycetes</taxon>
        <taxon>Hypocreomycetidae</taxon>
        <taxon>Glomerellales</taxon>
        <taxon>Glomerellaceae</taxon>
        <taxon>Colletotrichum</taxon>
        <taxon>Colletotrichum acutatum species complex</taxon>
    </lineage>
</organism>
<protein>
    <submittedName>
        <fullName evidence="1">Uncharacterized protein</fullName>
    </submittedName>
</protein>
<dbReference type="AlphaFoldDB" id="A0A9Q8SKZ1"/>
<keyword evidence="2" id="KW-1185">Reference proteome</keyword>